<reference evidence="1 2" key="1">
    <citation type="journal article" date="2016" name="Nat. Commun.">
        <title>Thousands of microbial genomes shed light on interconnected biogeochemical processes in an aquifer system.</title>
        <authorList>
            <person name="Anantharaman K."/>
            <person name="Brown C.T."/>
            <person name="Hug L.A."/>
            <person name="Sharon I."/>
            <person name="Castelle C.J."/>
            <person name="Probst A.J."/>
            <person name="Thomas B.C."/>
            <person name="Singh A."/>
            <person name="Wilkins M.J."/>
            <person name="Karaoz U."/>
            <person name="Brodie E.L."/>
            <person name="Williams K.H."/>
            <person name="Hubbard S.S."/>
            <person name="Banfield J.F."/>
        </authorList>
    </citation>
    <scope>NUCLEOTIDE SEQUENCE [LARGE SCALE GENOMIC DNA]</scope>
</reference>
<evidence type="ECO:0000313" key="2">
    <source>
        <dbReference type="Proteomes" id="UP000176221"/>
    </source>
</evidence>
<dbReference type="AlphaFoldDB" id="A0A1G2ND12"/>
<dbReference type="InterPro" id="IPR038116">
    <property type="entry name" value="TrpR-like_sf"/>
</dbReference>
<evidence type="ECO:0000313" key="1">
    <source>
        <dbReference type="EMBL" id="OHA33950.1"/>
    </source>
</evidence>
<comment type="caution">
    <text evidence="1">The sequence shown here is derived from an EMBL/GenBank/DDBJ whole genome shotgun (WGS) entry which is preliminary data.</text>
</comment>
<dbReference type="SUPFAM" id="SSF48295">
    <property type="entry name" value="TrpR-like"/>
    <property type="match status" value="1"/>
</dbReference>
<dbReference type="InterPro" id="IPR010921">
    <property type="entry name" value="Trp_repressor/repl_initiator"/>
</dbReference>
<name>A0A1G2ND12_9BACT</name>
<organism evidence="1 2">
    <name type="scientific">Candidatus Taylorbacteria bacterium RIFCSPLOWO2_01_FULL_45_15b</name>
    <dbReference type="NCBI Taxonomy" id="1802319"/>
    <lineage>
        <taxon>Bacteria</taxon>
        <taxon>Candidatus Tayloriibacteriota</taxon>
    </lineage>
</organism>
<accession>A0A1G2ND12</accession>
<sequence>MPHLSKKSIPTDKKEKLTSYFSLLLQDPRREAILSEILTETEKKMLLKRLGLIHMIAEKYPTHAIASILKMSPSTVSRYELGIVNNRFPSSLKFISKTNPASKIAQFILGLVRIPFDAKFKSLNRVLDDLEGKTRSGRR</sequence>
<proteinExistence type="predicted"/>
<dbReference type="GO" id="GO:0043565">
    <property type="term" value="F:sequence-specific DNA binding"/>
    <property type="evidence" value="ECO:0007669"/>
    <property type="project" value="InterPro"/>
</dbReference>
<dbReference type="Gene3D" id="1.10.1270.10">
    <property type="entry name" value="TrpR-like"/>
    <property type="match status" value="1"/>
</dbReference>
<protein>
    <submittedName>
        <fullName evidence="1">Uncharacterized protein</fullName>
    </submittedName>
</protein>
<dbReference type="Proteomes" id="UP000176221">
    <property type="component" value="Unassembled WGS sequence"/>
</dbReference>
<dbReference type="EMBL" id="MHRX01000020">
    <property type="protein sequence ID" value="OHA33950.1"/>
    <property type="molecule type" value="Genomic_DNA"/>
</dbReference>
<gene>
    <name evidence="1" type="ORF">A2928_02425</name>
</gene>